<name>A0ABR9N2H6_9MICO</name>
<reference evidence="2 3" key="1">
    <citation type="submission" date="2020-10" db="EMBL/GenBank/DDBJ databases">
        <title>Myceligenerans pegani sp. nov., an endophytic actinomycete isolated from Peganum harmala L. in Xinjiang, China.</title>
        <authorList>
            <person name="Xin L."/>
        </authorList>
    </citation>
    <scope>NUCLEOTIDE SEQUENCE [LARGE SCALE GENOMIC DNA]</scope>
    <source>
        <strain evidence="2 3">TRM65318</strain>
    </source>
</reference>
<dbReference type="RefSeq" id="WP_192864412.1">
    <property type="nucleotide sequence ID" value="NZ_JADAQT010000106.1"/>
</dbReference>
<comment type="caution">
    <text evidence="2">The sequence shown here is derived from an EMBL/GenBank/DDBJ whole genome shotgun (WGS) entry which is preliminary data.</text>
</comment>
<keyword evidence="3" id="KW-1185">Reference proteome</keyword>
<gene>
    <name evidence="2" type="ORF">IHE71_19355</name>
</gene>
<feature type="compositionally biased region" description="Basic and acidic residues" evidence="1">
    <location>
        <begin position="35"/>
        <end position="47"/>
    </location>
</feature>
<dbReference type="Proteomes" id="UP000625527">
    <property type="component" value="Unassembled WGS sequence"/>
</dbReference>
<sequence length="157" mass="16639">MAMQRRFAVEHSMVFPAGAQMKGGVEPVSDFNAPAREDGSRPQQIDKDTGLPLWQVVVSDMDEDANKRDTGVAVKIAATHQPVPPAAMDVEVPGLGTVQVRFIEFIGLTAMPYVDDNGTRPRIAWSFKAVGLCAPGKAAEAEADLVKGGAFDTTAAA</sequence>
<dbReference type="EMBL" id="JADAQT010000106">
    <property type="protein sequence ID" value="MBE1877850.1"/>
    <property type="molecule type" value="Genomic_DNA"/>
</dbReference>
<feature type="region of interest" description="Disordered" evidence="1">
    <location>
        <begin position="25"/>
        <end position="47"/>
    </location>
</feature>
<proteinExistence type="predicted"/>
<accession>A0ABR9N2H6</accession>
<organism evidence="2 3">
    <name type="scientific">Myceligenerans pegani</name>
    <dbReference type="NCBI Taxonomy" id="2776917"/>
    <lineage>
        <taxon>Bacteria</taxon>
        <taxon>Bacillati</taxon>
        <taxon>Actinomycetota</taxon>
        <taxon>Actinomycetes</taxon>
        <taxon>Micrococcales</taxon>
        <taxon>Promicromonosporaceae</taxon>
        <taxon>Myceligenerans</taxon>
    </lineage>
</organism>
<evidence type="ECO:0000313" key="3">
    <source>
        <dbReference type="Proteomes" id="UP000625527"/>
    </source>
</evidence>
<evidence type="ECO:0000313" key="2">
    <source>
        <dbReference type="EMBL" id="MBE1877850.1"/>
    </source>
</evidence>
<protein>
    <submittedName>
        <fullName evidence="2">Plasmid replication, integration and excision activator</fullName>
    </submittedName>
</protein>
<evidence type="ECO:0000256" key="1">
    <source>
        <dbReference type="SAM" id="MobiDB-lite"/>
    </source>
</evidence>